<evidence type="ECO:0000259" key="1">
    <source>
        <dbReference type="SMART" id="SM01126"/>
    </source>
</evidence>
<dbReference type="EMBL" id="KQ978316">
    <property type="protein sequence ID" value="KYM95299.1"/>
    <property type="molecule type" value="Genomic_DNA"/>
</dbReference>
<gene>
    <name evidence="2" type="ORF">ALC62_14052</name>
</gene>
<name>A0A151I927_9HYME</name>
<organism evidence="2 3">
    <name type="scientific">Cyphomyrmex costatus</name>
    <dbReference type="NCBI Taxonomy" id="456900"/>
    <lineage>
        <taxon>Eukaryota</taxon>
        <taxon>Metazoa</taxon>
        <taxon>Ecdysozoa</taxon>
        <taxon>Arthropoda</taxon>
        <taxon>Hexapoda</taxon>
        <taxon>Insecta</taxon>
        <taxon>Pterygota</taxon>
        <taxon>Neoptera</taxon>
        <taxon>Endopterygota</taxon>
        <taxon>Hymenoptera</taxon>
        <taxon>Apocrita</taxon>
        <taxon>Aculeata</taxon>
        <taxon>Formicoidea</taxon>
        <taxon>Formicidae</taxon>
        <taxon>Myrmicinae</taxon>
        <taxon>Cyphomyrmex</taxon>
    </lineage>
</organism>
<dbReference type="Proteomes" id="UP000078542">
    <property type="component" value="Unassembled WGS sequence"/>
</dbReference>
<feature type="domain" description="ISXO2-like transposase" evidence="1">
    <location>
        <begin position="121"/>
        <end position="241"/>
    </location>
</feature>
<dbReference type="InterPro" id="IPR053164">
    <property type="entry name" value="IS1016-like_transposase"/>
</dbReference>
<evidence type="ECO:0000313" key="2">
    <source>
        <dbReference type="EMBL" id="KYM95299.1"/>
    </source>
</evidence>
<evidence type="ECO:0000313" key="3">
    <source>
        <dbReference type="Proteomes" id="UP000078542"/>
    </source>
</evidence>
<dbReference type="Pfam" id="PF12762">
    <property type="entry name" value="DDE_Tnp_IS1595"/>
    <property type="match status" value="1"/>
</dbReference>
<accession>A0A151I927</accession>
<dbReference type="InterPro" id="IPR024445">
    <property type="entry name" value="Tnp_ISXO2-like"/>
</dbReference>
<proteinExistence type="predicted"/>
<dbReference type="PANTHER" id="PTHR47163">
    <property type="entry name" value="DDE_TNP_IS1595 DOMAIN-CONTAINING PROTEIN"/>
    <property type="match status" value="1"/>
</dbReference>
<sequence length="241" mass="28555">MLLHDFLHLSYNYEDLINYLCDMEVMRRDVMCPRCKWCVRGRKKIRKVCNFTISPFQGTWFANSHLGLQKTCRFIGYFLMMRPPRQHFLEEQLQMSSESVVDWSNFCRELLAQWMKQENDMLGGRDVIVEVDEAKVDRRKYNRGRIIGGQWVFGALERSSKRFFIVPVKNRTAQTLTKIIEERIAPGSIIYSDSWKGYLPLKELDYVHQTVNHSVHFVDPESGVHTQNIEQLWRDMRSALP</sequence>
<reference evidence="2 3" key="1">
    <citation type="submission" date="2016-03" db="EMBL/GenBank/DDBJ databases">
        <title>Cyphomyrmex costatus WGS genome.</title>
        <authorList>
            <person name="Nygaard S."/>
            <person name="Hu H."/>
            <person name="Boomsma J."/>
            <person name="Zhang G."/>
        </authorList>
    </citation>
    <scope>NUCLEOTIDE SEQUENCE [LARGE SCALE GENOMIC DNA]</scope>
    <source>
        <strain evidence="2">MS0001</strain>
        <tissue evidence="2">Whole body</tissue>
    </source>
</reference>
<keyword evidence="3" id="KW-1185">Reference proteome</keyword>
<dbReference type="NCBIfam" id="NF033547">
    <property type="entry name" value="transpos_IS1595"/>
    <property type="match status" value="1"/>
</dbReference>
<protein>
    <recommendedName>
        <fullName evidence="1">ISXO2-like transposase domain-containing protein</fullName>
    </recommendedName>
</protein>
<dbReference type="PANTHER" id="PTHR47163:SF2">
    <property type="entry name" value="SI:DKEY-17M8.2"/>
    <property type="match status" value="1"/>
</dbReference>
<dbReference type="AlphaFoldDB" id="A0A151I927"/>
<dbReference type="SMART" id="SM01126">
    <property type="entry name" value="DDE_Tnp_IS1595"/>
    <property type="match status" value="1"/>
</dbReference>